<gene>
    <name evidence="5" type="ORF">UX85_C0001G0086</name>
</gene>
<evidence type="ECO:0000313" key="5">
    <source>
        <dbReference type="EMBL" id="KKU61872.1"/>
    </source>
</evidence>
<comment type="caution">
    <text evidence="5">The sequence shown here is derived from an EMBL/GenBank/DDBJ whole genome shotgun (WGS) entry which is preliminary data.</text>
</comment>
<evidence type="ECO:0000256" key="3">
    <source>
        <dbReference type="ARBA" id="ARBA00022884"/>
    </source>
</evidence>
<dbReference type="InterPro" id="IPR036866">
    <property type="entry name" value="RibonucZ/Hydroxyglut_hydro"/>
</dbReference>
<sequence>MNKLQIIPLGGGPGTVTKNMFVYQWGQDALIVDCGIGFPEDKTSDELLLPDISYLKDQRLTLHGLLLTHGHDDHQAGLPYILPQLSSLPIFGSRLTAAFASDRLAEHRQNYKITPIKESARLTLGPFTVEPILVTHSVPDTFHFVITTPVGAIYHGSDFKFDLTPLDQRPPDFQKIVNLARSGILCLLSDSLRSERPGFSQSESTLTTAIHRELSHCPGRLLFTTMSSNIHRIQQAIDVAASHQRKVAFIGRSLERNVATAVRFGFLKLPKNTVINKKTIKRYPARRLALIVAGSQGQETSSLTRYAENDHSLLKPQPGDKVIFSADIIPGNEQLVFQVIDELAKRNVSVAYSEVNDDLHVSGHASAKELQLLMLLTSPDYLYPIGGGFRHLKRYQELAIEVGFSPHQVMLPRAGQIVEFDSTGKGNLGPTIKLKDVRVKQDG</sequence>
<dbReference type="Gene3D" id="3.60.15.10">
    <property type="entry name" value="Ribonuclease Z/Hydroxyacylglutathione hydrolase-like"/>
    <property type="match status" value="1"/>
</dbReference>
<dbReference type="SUPFAM" id="SSF56281">
    <property type="entry name" value="Metallo-hydrolase/oxidoreductase"/>
    <property type="match status" value="1"/>
</dbReference>
<reference evidence="5 6" key="1">
    <citation type="journal article" date="2015" name="Nature">
        <title>rRNA introns, odd ribosomes, and small enigmatic genomes across a large radiation of phyla.</title>
        <authorList>
            <person name="Brown C.T."/>
            <person name="Hug L.A."/>
            <person name="Thomas B.C."/>
            <person name="Sharon I."/>
            <person name="Castelle C.J."/>
            <person name="Singh A."/>
            <person name="Wilkins M.J."/>
            <person name="Williams K.H."/>
            <person name="Banfield J.F."/>
        </authorList>
    </citation>
    <scope>NUCLEOTIDE SEQUENCE [LARGE SCALE GENOMIC DNA]</scope>
</reference>
<dbReference type="PANTHER" id="PTHR43694:SF1">
    <property type="entry name" value="RIBONUCLEASE J"/>
    <property type="match status" value="1"/>
</dbReference>
<proteinExistence type="predicted"/>
<dbReference type="InterPro" id="IPR042173">
    <property type="entry name" value="RNase_J_2"/>
</dbReference>
<dbReference type="Proteomes" id="UP000033860">
    <property type="component" value="Unassembled WGS sequence"/>
</dbReference>
<organism evidence="5 6">
    <name type="scientific">Candidatus Beckwithbacteria bacterium GW2011_GWB1_47_15</name>
    <dbReference type="NCBI Taxonomy" id="1618371"/>
    <lineage>
        <taxon>Bacteria</taxon>
        <taxon>Candidatus Beckwithiibacteriota</taxon>
    </lineage>
</organism>
<dbReference type="EMBL" id="LCNT01000001">
    <property type="protein sequence ID" value="KKU61872.1"/>
    <property type="molecule type" value="Genomic_DNA"/>
</dbReference>
<dbReference type="Gene3D" id="3.40.50.10710">
    <property type="entry name" value="Metallo-hydrolase/oxidoreductase"/>
    <property type="match status" value="1"/>
</dbReference>
<evidence type="ECO:0000313" key="6">
    <source>
        <dbReference type="Proteomes" id="UP000033860"/>
    </source>
</evidence>
<dbReference type="GO" id="GO:0004527">
    <property type="term" value="F:exonuclease activity"/>
    <property type="evidence" value="ECO:0007669"/>
    <property type="project" value="UniProtKB-KW"/>
</dbReference>
<dbReference type="Pfam" id="PF22505">
    <property type="entry name" value="RNase_J_b_CASP"/>
    <property type="match status" value="1"/>
</dbReference>
<name>A0A0G1RXM5_9BACT</name>
<keyword evidence="2" id="KW-0269">Exonuclease</keyword>
<dbReference type="PATRIC" id="fig|1618371.3.peg.86"/>
<keyword evidence="2" id="KW-0378">Hydrolase</keyword>
<evidence type="ECO:0000259" key="4">
    <source>
        <dbReference type="SMART" id="SM00849"/>
    </source>
</evidence>
<keyword evidence="3" id="KW-0694">RNA-binding</keyword>
<keyword evidence="1" id="KW-0540">Nuclease</keyword>
<dbReference type="InterPro" id="IPR055132">
    <property type="entry name" value="RNase_J_b_CASP"/>
</dbReference>
<protein>
    <submittedName>
        <fullName evidence="5">Beta-lactamase domain protein</fullName>
    </submittedName>
</protein>
<dbReference type="PANTHER" id="PTHR43694">
    <property type="entry name" value="RIBONUCLEASE J"/>
    <property type="match status" value="1"/>
</dbReference>
<evidence type="ECO:0000256" key="2">
    <source>
        <dbReference type="ARBA" id="ARBA00022839"/>
    </source>
</evidence>
<accession>A0A0G1RXM5</accession>
<dbReference type="Pfam" id="PF12706">
    <property type="entry name" value="Lactamase_B_2"/>
    <property type="match status" value="1"/>
</dbReference>
<dbReference type="InterPro" id="IPR001279">
    <property type="entry name" value="Metallo-B-lactamas"/>
</dbReference>
<dbReference type="SMART" id="SM00849">
    <property type="entry name" value="Lactamase_B"/>
    <property type="match status" value="1"/>
</dbReference>
<dbReference type="CDD" id="cd07714">
    <property type="entry name" value="RNaseJ_MBL-fold"/>
    <property type="match status" value="1"/>
</dbReference>
<feature type="domain" description="Metallo-beta-lactamase" evidence="4">
    <location>
        <begin position="17"/>
        <end position="210"/>
    </location>
</feature>
<dbReference type="GO" id="GO:0003723">
    <property type="term" value="F:RNA binding"/>
    <property type="evidence" value="ECO:0007669"/>
    <property type="project" value="UniProtKB-KW"/>
</dbReference>
<dbReference type="AlphaFoldDB" id="A0A0G1RXM5"/>
<evidence type="ECO:0000256" key="1">
    <source>
        <dbReference type="ARBA" id="ARBA00022722"/>
    </source>
</evidence>